<name>A0A9N9T397_DIABA</name>
<dbReference type="OrthoDB" id="6765552at2759"/>
<evidence type="ECO:0000313" key="1">
    <source>
        <dbReference type="EMBL" id="CAG9834629.1"/>
    </source>
</evidence>
<keyword evidence="2" id="KW-1185">Reference proteome</keyword>
<proteinExistence type="predicted"/>
<accession>A0A9N9T397</accession>
<gene>
    <name evidence="1" type="ORF">DIABBA_LOCUS7919</name>
</gene>
<evidence type="ECO:0000313" key="2">
    <source>
        <dbReference type="Proteomes" id="UP001153709"/>
    </source>
</evidence>
<sequence>MVCLWFSKRSCQKYSLNIPLSDTSITCEPSEFETDSGSDFHPPSDADLLQLGKASQKMDLWNLDQVGVKNTAYINIQVNVVNKGRHTVAQNHNRRSTTRIFTLPKKSGDMVTICKSFFRKALQVSDGRLTKALINKSIGGELINPPLDKRGKHPPKNKTRYLPKGLPAFPKFKHLVAKTERKNSLLFCSKTKFRSSPSVLRCFSWIARYNQAPRQ</sequence>
<reference evidence="1" key="1">
    <citation type="submission" date="2022-01" db="EMBL/GenBank/DDBJ databases">
        <authorList>
            <person name="King R."/>
        </authorList>
    </citation>
    <scope>NUCLEOTIDE SEQUENCE</scope>
</reference>
<protein>
    <submittedName>
        <fullName evidence="1">Uncharacterized protein</fullName>
    </submittedName>
</protein>
<dbReference type="EMBL" id="OU898280">
    <property type="protein sequence ID" value="CAG9834629.1"/>
    <property type="molecule type" value="Genomic_DNA"/>
</dbReference>
<organism evidence="1 2">
    <name type="scientific">Diabrotica balteata</name>
    <name type="common">Banded cucumber beetle</name>
    <dbReference type="NCBI Taxonomy" id="107213"/>
    <lineage>
        <taxon>Eukaryota</taxon>
        <taxon>Metazoa</taxon>
        <taxon>Ecdysozoa</taxon>
        <taxon>Arthropoda</taxon>
        <taxon>Hexapoda</taxon>
        <taxon>Insecta</taxon>
        <taxon>Pterygota</taxon>
        <taxon>Neoptera</taxon>
        <taxon>Endopterygota</taxon>
        <taxon>Coleoptera</taxon>
        <taxon>Polyphaga</taxon>
        <taxon>Cucujiformia</taxon>
        <taxon>Chrysomeloidea</taxon>
        <taxon>Chrysomelidae</taxon>
        <taxon>Galerucinae</taxon>
        <taxon>Diabroticina</taxon>
        <taxon>Diabroticites</taxon>
        <taxon>Diabrotica</taxon>
    </lineage>
</organism>
<dbReference type="AlphaFoldDB" id="A0A9N9T397"/>
<dbReference type="Proteomes" id="UP001153709">
    <property type="component" value="Chromosome 5"/>
</dbReference>